<dbReference type="PROSITE" id="PS51318">
    <property type="entry name" value="TAT"/>
    <property type="match status" value="1"/>
</dbReference>
<feature type="chain" id="PRO_5047547938" description="LPXTG-motif cell wall anchor domain-containing protein" evidence="3">
    <location>
        <begin position="31"/>
        <end position="215"/>
    </location>
</feature>
<reference evidence="4" key="1">
    <citation type="submission" date="2022-04" db="EMBL/GenBank/DDBJ databases">
        <title>Systematic whole-genome sequencing reveals an unexpected diversity among actinomycetoma pathogens and provides insights into their antibacterial susceptibilities.</title>
        <authorList>
            <person name="Watson A.K."/>
            <person name="Kepplinger B."/>
            <person name="Bakhiet S.M."/>
            <person name="Mhmoud N.A."/>
            <person name="Chapman J."/>
            <person name="Allenby N."/>
            <person name="Mickiewicz K."/>
            <person name="Goodfellow M."/>
            <person name="Fahal A.H."/>
            <person name="Errington J."/>
        </authorList>
    </citation>
    <scope>NUCLEOTIDE SEQUENCE</scope>
    <source>
        <strain evidence="4">SD 504</strain>
    </source>
</reference>
<feature type="region of interest" description="Disordered" evidence="1">
    <location>
        <begin position="130"/>
        <end position="187"/>
    </location>
</feature>
<keyword evidence="5" id="KW-1185">Reference proteome</keyword>
<evidence type="ECO:0000256" key="3">
    <source>
        <dbReference type="SAM" id="SignalP"/>
    </source>
</evidence>
<name>A0ABY4TGI7_9ACTN</name>
<dbReference type="Proteomes" id="UP001056383">
    <property type="component" value="Chromosome"/>
</dbReference>
<feature type="signal peptide" evidence="3">
    <location>
        <begin position="1"/>
        <end position="30"/>
    </location>
</feature>
<keyword evidence="2" id="KW-0812">Transmembrane</keyword>
<gene>
    <name evidence="4" type="ORF">MW084_20325</name>
</gene>
<protein>
    <recommendedName>
        <fullName evidence="6">LPXTG-motif cell wall anchor domain-containing protein</fullName>
    </recommendedName>
</protein>
<evidence type="ECO:0008006" key="6">
    <source>
        <dbReference type="Google" id="ProtNLM"/>
    </source>
</evidence>
<feature type="transmembrane region" description="Helical" evidence="2">
    <location>
        <begin position="186"/>
        <end position="205"/>
    </location>
</feature>
<feature type="compositionally biased region" description="Gly residues" evidence="1">
    <location>
        <begin position="166"/>
        <end position="176"/>
    </location>
</feature>
<organism evidence="4 5">
    <name type="scientific">Streptomyces sudanensis</name>
    <dbReference type="NCBI Taxonomy" id="436397"/>
    <lineage>
        <taxon>Bacteria</taxon>
        <taxon>Bacillati</taxon>
        <taxon>Actinomycetota</taxon>
        <taxon>Actinomycetes</taxon>
        <taxon>Kitasatosporales</taxon>
        <taxon>Streptomycetaceae</taxon>
        <taxon>Streptomyces</taxon>
    </lineage>
</organism>
<evidence type="ECO:0000256" key="1">
    <source>
        <dbReference type="SAM" id="MobiDB-lite"/>
    </source>
</evidence>
<proteinExistence type="predicted"/>
<dbReference type="InterPro" id="IPR006311">
    <property type="entry name" value="TAT_signal"/>
</dbReference>
<keyword evidence="2" id="KW-1133">Transmembrane helix</keyword>
<evidence type="ECO:0000313" key="5">
    <source>
        <dbReference type="Proteomes" id="UP001056383"/>
    </source>
</evidence>
<keyword evidence="2" id="KW-0472">Membrane</keyword>
<feature type="compositionally biased region" description="Basic and acidic residues" evidence="1">
    <location>
        <begin position="130"/>
        <end position="163"/>
    </location>
</feature>
<sequence length="215" mass="21909">MITSRPLLRTAVTGLALGGLALTGAPAAVAQPGDNGDVKIHNIGTPPLDQRSESKVCRFYLAAFEFAGLQQVAYTLTPQPLEAGDPTVQGTITLTPTGTGQSTELKLPDGQYRLTWTFAGAVGPARMKTFRVDCPEGGHGKEGKDGKDGKQEDRQDGGRDYKEPQGGVGAGGGGMAGTPSGDTSTLGAGAALAAGLAGTAGLVLLRRRRRAHGAA</sequence>
<keyword evidence="3" id="KW-0732">Signal</keyword>
<dbReference type="RefSeq" id="WP_010471437.1">
    <property type="nucleotide sequence ID" value="NZ_CP095474.1"/>
</dbReference>
<accession>A0ABY4TGI7</accession>
<evidence type="ECO:0000313" key="4">
    <source>
        <dbReference type="EMBL" id="URN17887.1"/>
    </source>
</evidence>
<evidence type="ECO:0000256" key="2">
    <source>
        <dbReference type="SAM" id="Phobius"/>
    </source>
</evidence>
<dbReference type="EMBL" id="CP095474">
    <property type="protein sequence ID" value="URN17887.1"/>
    <property type="molecule type" value="Genomic_DNA"/>
</dbReference>